<dbReference type="InterPro" id="IPR008906">
    <property type="entry name" value="HATC_C_dom"/>
</dbReference>
<evidence type="ECO:0000313" key="3">
    <source>
        <dbReference type="Proteomes" id="UP001159363"/>
    </source>
</evidence>
<organism evidence="2 3">
    <name type="scientific">Dryococelus australis</name>
    <dbReference type="NCBI Taxonomy" id="614101"/>
    <lineage>
        <taxon>Eukaryota</taxon>
        <taxon>Metazoa</taxon>
        <taxon>Ecdysozoa</taxon>
        <taxon>Arthropoda</taxon>
        <taxon>Hexapoda</taxon>
        <taxon>Insecta</taxon>
        <taxon>Pterygota</taxon>
        <taxon>Neoptera</taxon>
        <taxon>Polyneoptera</taxon>
        <taxon>Phasmatodea</taxon>
        <taxon>Verophasmatodea</taxon>
        <taxon>Anareolatae</taxon>
        <taxon>Phasmatidae</taxon>
        <taxon>Eurycanthinae</taxon>
        <taxon>Dryococelus</taxon>
    </lineage>
</organism>
<name>A0ABQ9IEM4_9NEOP</name>
<dbReference type="PANTHER" id="PTHR45749:SF35">
    <property type="entry name" value="AC-LIKE TRANSPOSASE-RELATED"/>
    <property type="match status" value="1"/>
</dbReference>
<comment type="caution">
    <text evidence="2">The sequence shown here is derived from an EMBL/GenBank/DDBJ whole genome shotgun (WGS) entry which is preliminary data.</text>
</comment>
<evidence type="ECO:0000259" key="1">
    <source>
        <dbReference type="Pfam" id="PF05699"/>
    </source>
</evidence>
<dbReference type="Proteomes" id="UP001159363">
    <property type="component" value="Chromosome 1"/>
</dbReference>
<sequence>MTAHEIKTLANLIKDYIFLNAVCMIRKAKEYFEKSRTEDKFKSYLIDSKELASELELEDMTIGGTITARRRKKPNDSFDFLYDISTLKDMPSDVLSKKCSKLSSILQDNDSKYVNGDELCDELKVLSTLLTPGIGPAETLKFIEQYNLAPNVGVELRILLTLPVTVASDERSFSKLKLIKTYLRSTMLQSRLSGLAMILTEHQLAEK</sequence>
<proteinExistence type="predicted"/>
<accession>A0ABQ9IEM4</accession>
<reference evidence="2 3" key="1">
    <citation type="submission" date="2023-02" db="EMBL/GenBank/DDBJ databases">
        <title>LHISI_Scaffold_Assembly.</title>
        <authorList>
            <person name="Stuart O.P."/>
            <person name="Cleave R."/>
            <person name="Magrath M.J.L."/>
            <person name="Mikheyev A.S."/>
        </authorList>
    </citation>
    <scope>NUCLEOTIDE SEQUENCE [LARGE SCALE GENOMIC DNA]</scope>
    <source>
        <strain evidence="2">Daus_M_001</strain>
        <tissue evidence="2">Leg muscle</tissue>
    </source>
</reference>
<dbReference type="Pfam" id="PF05699">
    <property type="entry name" value="Dimer_Tnp_hAT"/>
    <property type="match status" value="1"/>
</dbReference>
<dbReference type="EMBL" id="JARBHB010000001">
    <property type="protein sequence ID" value="KAJ8894922.1"/>
    <property type="molecule type" value="Genomic_DNA"/>
</dbReference>
<gene>
    <name evidence="2" type="ORF">PR048_000229</name>
</gene>
<evidence type="ECO:0000313" key="2">
    <source>
        <dbReference type="EMBL" id="KAJ8894922.1"/>
    </source>
</evidence>
<protein>
    <recommendedName>
        <fullName evidence="1">HAT C-terminal dimerisation domain-containing protein</fullName>
    </recommendedName>
</protein>
<dbReference type="PANTHER" id="PTHR45749">
    <property type="match status" value="1"/>
</dbReference>
<keyword evidence="3" id="KW-1185">Reference proteome</keyword>
<feature type="domain" description="HAT C-terminal dimerisation" evidence="1">
    <location>
        <begin position="149"/>
        <end position="204"/>
    </location>
</feature>